<dbReference type="Proteomes" id="UP000035579">
    <property type="component" value="Chromosome"/>
</dbReference>
<organism evidence="2 4">
    <name type="scientific">Archangium gephyra</name>
    <dbReference type="NCBI Taxonomy" id="48"/>
    <lineage>
        <taxon>Bacteria</taxon>
        <taxon>Pseudomonadati</taxon>
        <taxon>Myxococcota</taxon>
        <taxon>Myxococcia</taxon>
        <taxon>Myxococcales</taxon>
        <taxon>Cystobacterineae</taxon>
        <taxon>Archangiaceae</taxon>
        <taxon>Archangium</taxon>
    </lineage>
</organism>
<accession>A0AAC8QC67</accession>
<dbReference type="RefSeq" id="WP_047858610.1">
    <property type="nucleotide sequence ID" value="NZ_CP011509.1"/>
</dbReference>
<keyword evidence="5" id="KW-1185">Reference proteome</keyword>
<feature type="compositionally biased region" description="Basic and acidic residues" evidence="1">
    <location>
        <begin position="15"/>
        <end position="29"/>
    </location>
</feature>
<dbReference type="Proteomes" id="UP000256345">
    <property type="component" value="Unassembled WGS sequence"/>
</dbReference>
<reference evidence="2 4" key="1">
    <citation type="submission" date="2015-05" db="EMBL/GenBank/DDBJ databases">
        <title>Genome assembly of Archangium gephyra DSM 2261.</title>
        <authorList>
            <person name="Sharma G."/>
            <person name="Subramanian S."/>
        </authorList>
    </citation>
    <scope>NUCLEOTIDE SEQUENCE [LARGE SCALE GENOMIC DNA]</scope>
    <source>
        <strain evidence="2 4">DSM 2261</strain>
    </source>
</reference>
<dbReference type="EMBL" id="QUMU01000002">
    <property type="protein sequence ID" value="REG35651.1"/>
    <property type="molecule type" value="Genomic_DNA"/>
</dbReference>
<sequence length="255" mass="27022">MKVDGHPETAPARPASDKGRFQEALKKAPPETVKPPPQGGQAPRSLVTAPRGATAALATTALARTPRRGAFASAEHLGQVRQGLTAEAHRLRDVRGDAHQTQQERVRQRVTDLIARELAREPRAEPGAPRPTPTSPGPETPASLPPPEALSATGGAQPGGAGGAAAVEPSNPEVRVQAALELIEQIELFVKSQRPALAMRLGGTLDATVEVERTGEREVSLRIQGRRGRFPQKDLARLRDELAARGLKLSALLTS</sequence>
<protein>
    <submittedName>
        <fullName evidence="2">Uncharacterized protein</fullName>
    </submittedName>
</protein>
<evidence type="ECO:0000313" key="3">
    <source>
        <dbReference type="EMBL" id="REG35651.1"/>
    </source>
</evidence>
<evidence type="ECO:0000313" key="5">
    <source>
        <dbReference type="Proteomes" id="UP000256345"/>
    </source>
</evidence>
<name>A0AAC8QC67_9BACT</name>
<feature type="compositionally biased region" description="Pro residues" evidence="1">
    <location>
        <begin position="128"/>
        <end position="148"/>
    </location>
</feature>
<dbReference type="EMBL" id="CP011509">
    <property type="protein sequence ID" value="AKJ04945.1"/>
    <property type="molecule type" value="Genomic_DNA"/>
</dbReference>
<feature type="region of interest" description="Disordered" evidence="1">
    <location>
        <begin position="1"/>
        <end position="53"/>
    </location>
</feature>
<evidence type="ECO:0000313" key="4">
    <source>
        <dbReference type="Proteomes" id="UP000035579"/>
    </source>
</evidence>
<evidence type="ECO:0000256" key="1">
    <source>
        <dbReference type="SAM" id="MobiDB-lite"/>
    </source>
</evidence>
<evidence type="ECO:0000313" key="2">
    <source>
        <dbReference type="EMBL" id="AKJ04945.1"/>
    </source>
</evidence>
<dbReference type="AlphaFoldDB" id="A0AAC8QC67"/>
<dbReference type="KEGG" id="age:AA314_06571"/>
<gene>
    <name evidence="2" type="ORF">AA314_06571</name>
    <name evidence="3" type="ORF">ATI61_10218</name>
</gene>
<proteinExistence type="predicted"/>
<reference evidence="3 5" key="2">
    <citation type="submission" date="2018-08" db="EMBL/GenBank/DDBJ databases">
        <title>Genomic Encyclopedia of Archaeal and Bacterial Type Strains, Phase II (KMG-II): from individual species to whole genera.</title>
        <authorList>
            <person name="Goeker M."/>
        </authorList>
    </citation>
    <scope>NUCLEOTIDE SEQUENCE [LARGE SCALE GENOMIC DNA]</scope>
    <source>
        <strain evidence="3 5">DSM 2261</strain>
    </source>
</reference>
<feature type="region of interest" description="Disordered" evidence="1">
    <location>
        <begin position="118"/>
        <end position="170"/>
    </location>
</feature>